<organism evidence="2 3">
    <name type="scientific">Caerostris darwini</name>
    <dbReference type="NCBI Taxonomy" id="1538125"/>
    <lineage>
        <taxon>Eukaryota</taxon>
        <taxon>Metazoa</taxon>
        <taxon>Ecdysozoa</taxon>
        <taxon>Arthropoda</taxon>
        <taxon>Chelicerata</taxon>
        <taxon>Arachnida</taxon>
        <taxon>Araneae</taxon>
        <taxon>Araneomorphae</taxon>
        <taxon>Entelegynae</taxon>
        <taxon>Araneoidea</taxon>
        <taxon>Araneidae</taxon>
        <taxon>Caerostris</taxon>
    </lineage>
</organism>
<protein>
    <submittedName>
        <fullName evidence="2">Uncharacterized protein</fullName>
    </submittedName>
</protein>
<proteinExistence type="predicted"/>
<feature type="region of interest" description="Disordered" evidence="1">
    <location>
        <begin position="1"/>
        <end position="22"/>
    </location>
</feature>
<dbReference type="AlphaFoldDB" id="A0AAV4VW45"/>
<evidence type="ECO:0000313" key="2">
    <source>
        <dbReference type="EMBL" id="GIY73996.1"/>
    </source>
</evidence>
<reference evidence="2 3" key="1">
    <citation type="submission" date="2021-06" db="EMBL/GenBank/DDBJ databases">
        <title>Caerostris darwini draft genome.</title>
        <authorList>
            <person name="Kono N."/>
            <person name="Arakawa K."/>
        </authorList>
    </citation>
    <scope>NUCLEOTIDE SEQUENCE [LARGE SCALE GENOMIC DNA]</scope>
</reference>
<keyword evidence="3" id="KW-1185">Reference proteome</keyword>
<evidence type="ECO:0000313" key="3">
    <source>
        <dbReference type="Proteomes" id="UP001054837"/>
    </source>
</evidence>
<name>A0AAV4VW45_9ARAC</name>
<evidence type="ECO:0000256" key="1">
    <source>
        <dbReference type="SAM" id="MobiDB-lite"/>
    </source>
</evidence>
<accession>A0AAV4VW45</accession>
<comment type="caution">
    <text evidence="2">The sequence shown here is derived from an EMBL/GenBank/DDBJ whole genome shotgun (WGS) entry which is preliminary data.</text>
</comment>
<dbReference type="Proteomes" id="UP001054837">
    <property type="component" value="Unassembled WGS sequence"/>
</dbReference>
<dbReference type="EMBL" id="BPLQ01013680">
    <property type="protein sequence ID" value="GIY73996.1"/>
    <property type="molecule type" value="Genomic_DNA"/>
</dbReference>
<sequence length="93" mass="10344">MGKQHRRVGWGKVGNPSCTPKERERLPCPRFCVNQKGGQTNSTHAIPIPNMTQGLLVSNCPLPLSPSPLPSSIDPSMRMNLIWDRVIPCRGWI</sequence>
<gene>
    <name evidence="2" type="ORF">CDAR_100751</name>
</gene>